<proteinExistence type="predicted"/>
<dbReference type="PATRIC" id="fig|1330330.3.peg.1532"/>
<gene>
    <name evidence="1" type="ORF">IX53_07570</name>
</gene>
<dbReference type="STRING" id="1330330.IX53_07570"/>
<dbReference type="OrthoDB" id="47239at2"/>
<evidence type="ECO:0000313" key="1">
    <source>
        <dbReference type="EMBL" id="AKI97696.1"/>
    </source>
</evidence>
<protein>
    <submittedName>
        <fullName evidence="1">Uncharacterized protein</fullName>
    </submittedName>
</protein>
<reference evidence="1 2" key="1">
    <citation type="submission" date="2015-04" db="EMBL/GenBank/DDBJ databases">
        <title>Complete Genome Sequence of Kosmotoga pacifica SLHLJ1.</title>
        <authorList>
            <person name="Jiang L.J."/>
            <person name="Shao Z.Z."/>
            <person name="Jebbar M."/>
        </authorList>
    </citation>
    <scope>NUCLEOTIDE SEQUENCE [LARGE SCALE GENOMIC DNA]</scope>
    <source>
        <strain evidence="1 2">SLHLJ1</strain>
    </source>
</reference>
<dbReference type="AlphaFoldDB" id="A0A0G2ZC81"/>
<organism evidence="1 2">
    <name type="scientific">Kosmotoga pacifica</name>
    <dbReference type="NCBI Taxonomy" id="1330330"/>
    <lineage>
        <taxon>Bacteria</taxon>
        <taxon>Thermotogati</taxon>
        <taxon>Thermotogota</taxon>
        <taxon>Thermotogae</taxon>
        <taxon>Kosmotogales</taxon>
        <taxon>Kosmotogaceae</taxon>
        <taxon>Kosmotoga</taxon>
    </lineage>
</organism>
<accession>A0A0G2ZC81</accession>
<evidence type="ECO:0000313" key="2">
    <source>
        <dbReference type="Proteomes" id="UP000035159"/>
    </source>
</evidence>
<keyword evidence="2" id="KW-1185">Reference proteome</keyword>
<name>A0A0G2ZC81_9BACT</name>
<dbReference type="Proteomes" id="UP000035159">
    <property type="component" value="Chromosome"/>
</dbReference>
<dbReference type="RefSeq" id="WP_047754831.1">
    <property type="nucleotide sequence ID" value="NZ_CAJUHA010000017.1"/>
</dbReference>
<dbReference type="EMBL" id="CP011232">
    <property type="protein sequence ID" value="AKI97696.1"/>
    <property type="molecule type" value="Genomic_DNA"/>
</dbReference>
<dbReference type="KEGG" id="kpf:IX53_07570"/>
<sequence length="119" mass="14057">MEKQDSFMKQFRTIEHEYRERLAEAKSTSEVGDIFIDYTLMLLKQAEVEVSNKAVEYIVFDPEAEVAFRFEKPLLDKLEGLFESSDLKNIIAKMAESAKHRYIQMTHDSDRTSMFRRHT</sequence>